<dbReference type="OrthoDB" id="6110612at2"/>
<dbReference type="SUPFAM" id="SSF52172">
    <property type="entry name" value="CheY-like"/>
    <property type="match status" value="1"/>
</dbReference>
<dbReference type="Gene3D" id="3.30.565.10">
    <property type="entry name" value="Histidine kinase-like ATPase, C-terminal domain"/>
    <property type="match status" value="1"/>
</dbReference>
<dbReference type="CDD" id="cd16922">
    <property type="entry name" value="HATPase_EvgS-ArcB-TorS-like"/>
    <property type="match status" value="1"/>
</dbReference>
<dbReference type="InterPro" id="IPR005467">
    <property type="entry name" value="His_kinase_dom"/>
</dbReference>
<comment type="subunit">
    <text evidence="9">At low DSF concentrations, interacts with RpfF.</text>
</comment>
<dbReference type="CDD" id="cd17546">
    <property type="entry name" value="REC_hyHK_CKI1_RcsC-like"/>
    <property type="match status" value="1"/>
</dbReference>
<evidence type="ECO:0000256" key="5">
    <source>
        <dbReference type="ARBA" id="ARBA00022741"/>
    </source>
</evidence>
<dbReference type="CDD" id="cd00130">
    <property type="entry name" value="PAS"/>
    <property type="match status" value="1"/>
</dbReference>
<dbReference type="PROSITE" id="PS50113">
    <property type="entry name" value="PAC"/>
    <property type="match status" value="1"/>
</dbReference>
<dbReference type="PROSITE" id="PS50109">
    <property type="entry name" value="HIS_KIN"/>
    <property type="match status" value="1"/>
</dbReference>
<dbReference type="SMART" id="SM00086">
    <property type="entry name" value="PAC"/>
    <property type="match status" value="1"/>
</dbReference>
<sequence length="444" mass="49987">MRYRSRGGRVTGYEVNIRRNDGQPIWLSVNAQFFYDNNDQVNGVEGTARDITEHKQVISDLKLAKELAEDANSTKSDFLANISHEIRTPMNGILGFTRLLARTDLNGEQRDQVETINSSANDLLAIINDILDFSKIESGETLIQSVPFNLLEALSDVVSLFYNDVQRKGIELRLKNDRSVPVWIAGDPVRLKQVLNNLVNNAIKFTDQGQIEISNRLLDSPDEHLIIEFSVTDTGIGMSSEEMEEIFKPFKQLDNTYERLNSGTGLGLAICRKLIEAMGGKIGIESHPGEGTRFWFTITTQALHSVEPTSEETEHQADAHRGKQILVVDDNAINRKLITTLLTDRQVVVDEAESGEHALTLFRQKRYSLVFMDIRMPGMNGMDITRAMRKIEIEDQRTPIIALTAHAMPQEIEQFLAAGMDESITKPVSEAELWEIIGQFSRND</sequence>
<evidence type="ECO:0000256" key="1">
    <source>
        <dbReference type="ARBA" id="ARBA00000085"/>
    </source>
</evidence>
<dbReference type="InterPro" id="IPR000014">
    <property type="entry name" value="PAS"/>
</dbReference>
<feature type="domain" description="PAC" evidence="14">
    <location>
        <begin position="11"/>
        <end position="63"/>
    </location>
</feature>
<dbReference type="FunFam" id="1.10.287.130:FF:000002">
    <property type="entry name" value="Two-component osmosensing histidine kinase"/>
    <property type="match status" value="1"/>
</dbReference>
<reference evidence="15 16" key="1">
    <citation type="submission" date="2016-11" db="EMBL/GenBank/DDBJ databases">
        <title>Mixed transmission modes and dynamic genome evolution in an obligate animal-bacterial symbiosis.</title>
        <authorList>
            <person name="Russell S.L."/>
            <person name="Corbett-Detig R.B."/>
            <person name="Cavanaugh C.M."/>
        </authorList>
    </citation>
    <scope>NUCLEOTIDE SEQUENCE [LARGE SCALE GENOMIC DNA]</scope>
    <source>
        <strain evidence="15">Sveles-Q1</strain>
    </source>
</reference>
<dbReference type="InterPro" id="IPR036890">
    <property type="entry name" value="HATPase_C_sf"/>
</dbReference>
<comment type="catalytic activity">
    <reaction evidence="1">
        <text>ATP + protein L-histidine = ADP + protein N-phospho-L-histidine.</text>
        <dbReference type="EC" id="2.7.13.3"/>
    </reaction>
</comment>
<dbReference type="InterPro" id="IPR003661">
    <property type="entry name" value="HisK_dim/P_dom"/>
</dbReference>
<dbReference type="InterPro" id="IPR035965">
    <property type="entry name" value="PAS-like_dom_sf"/>
</dbReference>
<dbReference type="AlphaFoldDB" id="A0A1T2L653"/>
<evidence type="ECO:0000259" key="14">
    <source>
        <dbReference type="PROSITE" id="PS50113"/>
    </source>
</evidence>
<dbReference type="Gene3D" id="3.30.450.20">
    <property type="entry name" value="PAS domain"/>
    <property type="match status" value="1"/>
</dbReference>
<dbReference type="CDD" id="cd00082">
    <property type="entry name" value="HisKA"/>
    <property type="match status" value="1"/>
</dbReference>
<dbReference type="PANTHER" id="PTHR45339">
    <property type="entry name" value="HYBRID SIGNAL TRANSDUCTION HISTIDINE KINASE J"/>
    <property type="match status" value="1"/>
</dbReference>
<dbReference type="Proteomes" id="UP000191110">
    <property type="component" value="Unassembled WGS sequence"/>
</dbReference>
<feature type="domain" description="Response regulatory" evidence="13">
    <location>
        <begin position="324"/>
        <end position="441"/>
    </location>
</feature>
<dbReference type="Pfam" id="PF00512">
    <property type="entry name" value="HisKA"/>
    <property type="match status" value="1"/>
</dbReference>
<comment type="caution">
    <text evidence="15">The sequence shown here is derived from an EMBL/GenBank/DDBJ whole genome shotgun (WGS) entry which is preliminary data.</text>
</comment>
<dbReference type="SUPFAM" id="SSF55785">
    <property type="entry name" value="PYP-like sensor domain (PAS domain)"/>
    <property type="match status" value="1"/>
</dbReference>
<evidence type="ECO:0000256" key="2">
    <source>
        <dbReference type="ARBA" id="ARBA00012438"/>
    </source>
</evidence>
<dbReference type="EC" id="2.7.13.3" evidence="2"/>
<organism evidence="15 16">
    <name type="scientific">Solemya pervernicosa gill symbiont</name>
    <dbReference type="NCBI Taxonomy" id="642797"/>
    <lineage>
        <taxon>Bacteria</taxon>
        <taxon>Pseudomonadati</taxon>
        <taxon>Pseudomonadota</taxon>
        <taxon>Gammaproteobacteria</taxon>
        <taxon>sulfur-oxidizing symbionts</taxon>
    </lineage>
</organism>
<dbReference type="PANTHER" id="PTHR45339:SF1">
    <property type="entry name" value="HYBRID SIGNAL TRANSDUCTION HISTIDINE KINASE J"/>
    <property type="match status" value="1"/>
</dbReference>
<dbReference type="InterPro" id="IPR003594">
    <property type="entry name" value="HATPase_dom"/>
</dbReference>
<dbReference type="NCBIfam" id="TIGR00229">
    <property type="entry name" value="sensory_box"/>
    <property type="match status" value="1"/>
</dbReference>
<evidence type="ECO:0000256" key="4">
    <source>
        <dbReference type="ARBA" id="ARBA00022679"/>
    </source>
</evidence>
<dbReference type="InterPro" id="IPR004358">
    <property type="entry name" value="Sig_transdc_His_kin-like_C"/>
</dbReference>
<evidence type="ECO:0000256" key="8">
    <source>
        <dbReference type="ARBA" id="ARBA00023012"/>
    </source>
</evidence>
<accession>A0A1T2L653</accession>
<evidence type="ECO:0000256" key="6">
    <source>
        <dbReference type="ARBA" id="ARBA00022777"/>
    </source>
</evidence>
<keyword evidence="7" id="KW-0067">ATP-binding</keyword>
<evidence type="ECO:0000256" key="3">
    <source>
        <dbReference type="ARBA" id="ARBA00022553"/>
    </source>
</evidence>
<keyword evidence="8" id="KW-0902">Two-component regulatory system</keyword>
<feature type="domain" description="Histidine kinase" evidence="12">
    <location>
        <begin position="81"/>
        <end position="302"/>
    </location>
</feature>
<evidence type="ECO:0000256" key="11">
    <source>
        <dbReference type="PROSITE-ProRule" id="PRU00169"/>
    </source>
</evidence>
<keyword evidence="3 11" id="KW-0597">Phosphoprotein</keyword>
<dbReference type="InterPro" id="IPR036097">
    <property type="entry name" value="HisK_dim/P_sf"/>
</dbReference>
<dbReference type="Pfam" id="PF02518">
    <property type="entry name" value="HATPase_c"/>
    <property type="match status" value="1"/>
</dbReference>
<evidence type="ECO:0000259" key="12">
    <source>
        <dbReference type="PROSITE" id="PS50109"/>
    </source>
</evidence>
<keyword evidence="5" id="KW-0547">Nucleotide-binding</keyword>
<keyword evidence="6" id="KW-0418">Kinase</keyword>
<dbReference type="InterPro" id="IPR011006">
    <property type="entry name" value="CheY-like_superfamily"/>
</dbReference>
<dbReference type="GO" id="GO:0005524">
    <property type="term" value="F:ATP binding"/>
    <property type="evidence" value="ECO:0007669"/>
    <property type="project" value="UniProtKB-KW"/>
</dbReference>
<dbReference type="FunFam" id="3.30.565.10:FF:000010">
    <property type="entry name" value="Sensor histidine kinase RcsC"/>
    <property type="match status" value="1"/>
</dbReference>
<keyword evidence="4" id="KW-0808">Transferase</keyword>
<dbReference type="PROSITE" id="PS50110">
    <property type="entry name" value="RESPONSE_REGULATORY"/>
    <property type="match status" value="1"/>
</dbReference>
<dbReference type="InterPro" id="IPR000700">
    <property type="entry name" value="PAS-assoc_C"/>
</dbReference>
<dbReference type="SUPFAM" id="SSF55874">
    <property type="entry name" value="ATPase domain of HSP90 chaperone/DNA topoisomerase II/histidine kinase"/>
    <property type="match status" value="1"/>
</dbReference>
<dbReference type="Gene3D" id="1.10.287.130">
    <property type="match status" value="1"/>
</dbReference>
<dbReference type="PRINTS" id="PR00344">
    <property type="entry name" value="BCTRLSENSOR"/>
</dbReference>
<name>A0A1T2L653_9GAMM</name>
<dbReference type="SUPFAM" id="SSF47384">
    <property type="entry name" value="Homodimeric domain of signal transducing histidine kinase"/>
    <property type="match status" value="1"/>
</dbReference>
<evidence type="ECO:0000256" key="7">
    <source>
        <dbReference type="ARBA" id="ARBA00022840"/>
    </source>
</evidence>
<protein>
    <recommendedName>
        <fullName evidence="10">Sensory/regulatory protein RpfC</fullName>
        <ecNumber evidence="2">2.7.13.3</ecNumber>
    </recommendedName>
</protein>
<dbReference type="Pfam" id="PF00072">
    <property type="entry name" value="Response_reg"/>
    <property type="match status" value="1"/>
</dbReference>
<evidence type="ECO:0000313" key="15">
    <source>
        <dbReference type="EMBL" id="OOZ40520.1"/>
    </source>
</evidence>
<feature type="modified residue" description="4-aspartylphosphate" evidence="11">
    <location>
        <position position="373"/>
    </location>
</feature>
<dbReference type="GO" id="GO:0000155">
    <property type="term" value="F:phosphorelay sensor kinase activity"/>
    <property type="evidence" value="ECO:0007669"/>
    <property type="project" value="InterPro"/>
</dbReference>
<gene>
    <name evidence="15" type="ORF">BOW53_07340</name>
</gene>
<dbReference type="InterPro" id="IPR001610">
    <property type="entry name" value="PAC"/>
</dbReference>
<dbReference type="InterPro" id="IPR001789">
    <property type="entry name" value="Sig_transdc_resp-reg_receiver"/>
</dbReference>
<dbReference type="Gene3D" id="3.40.50.2300">
    <property type="match status" value="1"/>
</dbReference>
<dbReference type="EMBL" id="MPRL01000023">
    <property type="protein sequence ID" value="OOZ40520.1"/>
    <property type="molecule type" value="Genomic_DNA"/>
</dbReference>
<dbReference type="SMART" id="SM00387">
    <property type="entry name" value="HATPase_c"/>
    <property type="match status" value="1"/>
</dbReference>
<keyword evidence="16" id="KW-1185">Reference proteome</keyword>
<dbReference type="SMART" id="SM00448">
    <property type="entry name" value="REC"/>
    <property type="match status" value="1"/>
</dbReference>
<evidence type="ECO:0000256" key="10">
    <source>
        <dbReference type="ARBA" id="ARBA00068150"/>
    </source>
</evidence>
<evidence type="ECO:0000256" key="9">
    <source>
        <dbReference type="ARBA" id="ARBA00064003"/>
    </source>
</evidence>
<proteinExistence type="predicted"/>
<dbReference type="SMART" id="SM00388">
    <property type="entry name" value="HisKA"/>
    <property type="match status" value="1"/>
</dbReference>
<evidence type="ECO:0000259" key="13">
    <source>
        <dbReference type="PROSITE" id="PS50110"/>
    </source>
</evidence>
<evidence type="ECO:0000313" key="16">
    <source>
        <dbReference type="Proteomes" id="UP000191110"/>
    </source>
</evidence>